<protein>
    <recommendedName>
        <fullName evidence="4">Lipocalin-like domain-containing protein</fullName>
    </recommendedName>
</protein>
<comment type="caution">
    <text evidence="2">The sequence shown here is derived from an EMBL/GenBank/DDBJ whole genome shotgun (WGS) entry which is preliminary data.</text>
</comment>
<gene>
    <name evidence="2" type="ORF">J3495_03890</name>
</gene>
<proteinExistence type="predicted"/>
<sequence length="145" mass="16214">MKKIGIIFILVLSLFSCSNETKEISDSFTSDFHGKWTLIKMSGTFPDSETTGNQMEWQEFYIFKADGTFVKTRVRNTTTTTESGTFETKDINGITYFELTFLGNSTLAGNCYGNSKESLFIDADGLLTGTWRTCDGPGLVYKKSQ</sequence>
<accession>A0A940X877</accession>
<keyword evidence="3" id="KW-1185">Reference proteome</keyword>
<evidence type="ECO:0008006" key="4">
    <source>
        <dbReference type="Google" id="ProtNLM"/>
    </source>
</evidence>
<evidence type="ECO:0000313" key="2">
    <source>
        <dbReference type="EMBL" id="MBP4137222.1"/>
    </source>
</evidence>
<feature type="signal peptide" evidence="1">
    <location>
        <begin position="1"/>
        <end position="18"/>
    </location>
</feature>
<dbReference type="PROSITE" id="PS51257">
    <property type="entry name" value="PROKAR_LIPOPROTEIN"/>
    <property type="match status" value="1"/>
</dbReference>
<name>A0A940X877_9FLAO</name>
<organism evidence="2 3">
    <name type="scientific">Flavobacterium geliluteum</name>
    <dbReference type="NCBI Taxonomy" id="2816120"/>
    <lineage>
        <taxon>Bacteria</taxon>
        <taxon>Pseudomonadati</taxon>
        <taxon>Bacteroidota</taxon>
        <taxon>Flavobacteriia</taxon>
        <taxon>Flavobacteriales</taxon>
        <taxon>Flavobacteriaceae</taxon>
        <taxon>Flavobacterium</taxon>
    </lineage>
</organism>
<keyword evidence="1" id="KW-0732">Signal</keyword>
<dbReference type="Proteomes" id="UP000675047">
    <property type="component" value="Unassembled WGS sequence"/>
</dbReference>
<reference evidence="2 3" key="1">
    <citation type="submission" date="2021-03" db="EMBL/GenBank/DDBJ databases">
        <title>Flavobacterium Flabelliformis Sp. Nov. And Flavobacterium Geliluteum Sp. Nov., Two Novel Multidrug Resistant Psychrophilic Species Isolated From Antarctica.</title>
        <authorList>
            <person name="Kralova S."/>
            <person name="Busse H.J."/>
            <person name="Bezdicek M."/>
            <person name="Nykrynova M."/>
            <person name="Kroupova E."/>
            <person name="Krsek D."/>
            <person name="Sedlacek I."/>
        </authorList>
    </citation>
    <scope>NUCLEOTIDE SEQUENCE [LARGE SCALE GENOMIC DNA]</scope>
    <source>
        <strain evidence="2 3">P7388</strain>
    </source>
</reference>
<feature type="chain" id="PRO_5037267276" description="Lipocalin-like domain-containing protein" evidence="1">
    <location>
        <begin position="19"/>
        <end position="145"/>
    </location>
</feature>
<dbReference type="AlphaFoldDB" id="A0A940X877"/>
<evidence type="ECO:0000256" key="1">
    <source>
        <dbReference type="SAM" id="SignalP"/>
    </source>
</evidence>
<dbReference type="RefSeq" id="WP_210665262.1">
    <property type="nucleotide sequence ID" value="NZ_JAGFBV010000004.1"/>
</dbReference>
<dbReference type="EMBL" id="JAGFBV010000004">
    <property type="protein sequence ID" value="MBP4137222.1"/>
    <property type="molecule type" value="Genomic_DNA"/>
</dbReference>
<evidence type="ECO:0000313" key="3">
    <source>
        <dbReference type="Proteomes" id="UP000675047"/>
    </source>
</evidence>